<dbReference type="KEGG" id="asau:88175952"/>
<evidence type="ECO:0000256" key="1">
    <source>
        <dbReference type="ARBA" id="ARBA00004123"/>
    </source>
</evidence>
<dbReference type="SUPFAM" id="SSF57850">
    <property type="entry name" value="RING/U-box"/>
    <property type="match status" value="1"/>
</dbReference>
<keyword evidence="6" id="KW-0539">Nucleus</keyword>
<dbReference type="InterPro" id="IPR013083">
    <property type="entry name" value="Znf_RING/FYVE/PHD"/>
</dbReference>
<organism evidence="13 14">
    <name type="scientific">Australozyma saopauloensis</name>
    <dbReference type="NCBI Taxonomy" id="291208"/>
    <lineage>
        <taxon>Eukaryota</taxon>
        <taxon>Fungi</taxon>
        <taxon>Dikarya</taxon>
        <taxon>Ascomycota</taxon>
        <taxon>Saccharomycotina</taxon>
        <taxon>Pichiomycetes</taxon>
        <taxon>Metschnikowiaceae</taxon>
        <taxon>Australozyma</taxon>
    </lineage>
</organism>
<dbReference type="PROSITE" id="PS50089">
    <property type="entry name" value="ZF_RING_2"/>
    <property type="match status" value="1"/>
</dbReference>
<dbReference type="InterPro" id="IPR004575">
    <property type="entry name" value="MAT1/Tfb3"/>
</dbReference>
<reference evidence="13 14" key="1">
    <citation type="submission" date="2023-10" db="EMBL/GenBank/DDBJ databases">
        <title>Draft Genome Sequence of Candida saopaulonensis from a very Premature Infant with Sepsis.</title>
        <authorList>
            <person name="Ning Y."/>
            <person name="Dai R."/>
            <person name="Xiao M."/>
            <person name="Xu Y."/>
            <person name="Yan Q."/>
            <person name="Zhang L."/>
        </authorList>
    </citation>
    <scope>NUCLEOTIDE SEQUENCE [LARGE SCALE GENOMIC DNA]</scope>
    <source>
        <strain evidence="13 14">19XY460</strain>
    </source>
</reference>
<gene>
    <name evidence="13" type="ORF">PUMCH_004892</name>
</gene>
<dbReference type="Proteomes" id="UP001338582">
    <property type="component" value="Chromosome 6"/>
</dbReference>
<comment type="subcellular location">
    <subcellularLocation>
        <location evidence="1">Nucleus</location>
    </subcellularLocation>
</comment>
<feature type="region of interest" description="Disordered" evidence="11">
    <location>
        <begin position="201"/>
        <end position="222"/>
    </location>
</feature>
<proteinExistence type="predicted"/>
<dbReference type="GeneID" id="88175952"/>
<dbReference type="Pfam" id="PF17121">
    <property type="entry name" value="zf-C3HC4_5"/>
    <property type="match status" value="1"/>
</dbReference>
<dbReference type="EMBL" id="CP138899">
    <property type="protein sequence ID" value="WPK27501.1"/>
    <property type="molecule type" value="Genomic_DNA"/>
</dbReference>
<dbReference type="AlphaFoldDB" id="A0AAX4HGK8"/>
<dbReference type="PANTHER" id="PTHR12683:SF13">
    <property type="entry name" value="CDK-ACTIVATING KINASE ASSEMBLY FACTOR MAT1"/>
    <property type="match status" value="1"/>
</dbReference>
<evidence type="ECO:0000256" key="6">
    <source>
        <dbReference type="ARBA" id="ARBA00023242"/>
    </source>
</evidence>
<dbReference type="GO" id="GO:0061575">
    <property type="term" value="F:cyclin-dependent protein serine/threonine kinase activator activity"/>
    <property type="evidence" value="ECO:0007669"/>
    <property type="project" value="InterPro"/>
</dbReference>
<evidence type="ECO:0000256" key="9">
    <source>
        <dbReference type="PROSITE-ProRule" id="PRU00175"/>
    </source>
</evidence>
<dbReference type="GO" id="GO:0070985">
    <property type="term" value="C:transcription factor TFIIK complex"/>
    <property type="evidence" value="ECO:0007669"/>
    <property type="project" value="UniProtKB-ARBA"/>
</dbReference>
<keyword evidence="10" id="KW-0175">Coiled coil</keyword>
<dbReference type="InterPro" id="IPR001841">
    <property type="entry name" value="Znf_RING"/>
</dbReference>
<dbReference type="RefSeq" id="XP_062879879.1">
    <property type="nucleotide sequence ID" value="XM_063023809.1"/>
</dbReference>
<dbReference type="PANTHER" id="PTHR12683">
    <property type="entry name" value="CDK-ACTIVATING KINASE ASSEMBLY FACTOR MAT1"/>
    <property type="match status" value="1"/>
</dbReference>
<dbReference type="Pfam" id="PF06391">
    <property type="entry name" value="MAT1"/>
    <property type="match status" value="1"/>
</dbReference>
<evidence type="ECO:0000256" key="10">
    <source>
        <dbReference type="SAM" id="Coils"/>
    </source>
</evidence>
<evidence type="ECO:0000256" key="11">
    <source>
        <dbReference type="SAM" id="MobiDB-lite"/>
    </source>
</evidence>
<dbReference type="GO" id="GO:0006357">
    <property type="term" value="P:regulation of transcription by RNA polymerase II"/>
    <property type="evidence" value="ECO:0007669"/>
    <property type="project" value="TreeGrafter"/>
</dbReference>
<evidence type="ECO:0000256" key="5">
    <source>
        <dbReference type="ARBA" id="ARBA00022833"/>
    </source>
</evidence>
<dbReference type="CDD" id="cd16573">
    <property type="entry name" value="RING-HC_TFB3-like"/>
    <property type="match status" value="1"/>
</dbReference>
<feature type="domain" description="RING-type" evidence="12">
    <location>
        <begin position="10"/>
        <end position="55"/>
    </location>
</feature>
<evidence type="ECO:0000313" key="13">
    <source>
        <dbReference type="EMBL" id="WPK27501.1"/>
    </source>
</evidence>
<keyword evidence="5" id="KW-0862">Zinc</keyword>
<dbReference type="InterPro" id="IPR017907">
    <property type="entry name" value="Znf_RING_CS"/>
</dbReference>
<sequence>MEDERSNDMCPVCKTDRYLSPNMRFLINPECYHKICESCVDRIFSLGPAKCPYPKCNKTLRKNKFKNQLFEDINIEREVDIRKRVLAVYNKIEEDFDTLQDYNAYLEKIEEMVYNLTNNINKEEIEKEISQYQTEHNIEILERATRESQKNEDWTKLQEAQETLRQAKLQLIKDKEEEGVAEQKQRRLKLVELLQNSDVDPEELMKQHRAETSQRSSQRERDIKTLSKQLEEKILQAAVNAQGGVEAGPQTPFTPFCGDRNQFSNYTLLGKPANDLVDITDSYHDPYVNKLAQNREYLGSGWRLKTVYERALDEAFMGLNCFIDIEKAEQSQAQDSAPLAT</sequence>
<evidence type="ECO:0000256" key="4">
    <source>
        <dbReference type="ARBA" id="ARBA00022771"/>
    </source>
</evidence>
<dbReference type="FunFam" id="3.30.40.10:FF:000037">
    <property type="entry name" value="Cdk-activating kinase assembly factor MAT1, centre"/>
    <property type="match status" value="1"/>
</dbReference>
<dbReference type="Gene3D" id="3.30.40.10">
    <property type="entry name" value="Zinc/RING finger domain, C3HC4 (zinc finger)"/>
    <property type="match status" value="1"/>
</dbReference>
<dbReference type="GO" id="GO:0006289">
    <property type="term" value="P:nucleotide-excision repair"/>
    <property type="evidence" value="ECO:0007669"/>
    <property type="project" value="InterPro"/>
</dbReference>
<keyword evidence="3" id="KW-0479">Metal-binding</keyword>
<protein>
    <recommendedName>
        <fullName evidence="2">RNA polymerase II transcription factor B subunit 3</fullName>
    </recommendedName>
    <alternativeName>
        <fullName evidence="8">RNA polymerase II transcription factor B 38 kDa subunit</fullName>
    </alternativeName>
    <alternativeName>
        <fullName evidence="7">RNA polymerase II transcription factor B p38 subunit</fullName>
    </alternativeName>
</protein>
<keyword evidence="4 9" id="KW-0863">Zinc-finger</keyword>
<dbReference type="PROSITE" id="PS00518">
    <property type="entry name" value="ZF_RING_1"/>
    <property type="match status" value="1"/>
</dbReference>
<feature type="compositionally biased region" description="Basic and acidic residues" evidence="11">
    <location>
        <begin position="203"/>
        <end position="222"/>
    </location>
</feature>
<evidence type="ECO:0000256" key="8">
    <source>
        <dbReference type="ARBA" id="ARBA00033277"/>
    </source>
</evidence>
<dbReference type="NCBIfam" id="TIGR00570">
    <property type="entry name" value="cdk7"/>
    <property type="match status" value="1"/>
</dbReference>
<evidence type="ECO:0000256" key="3">
    <source>
        <dbReference type="ARBA" id="ARBA00022723"/>
    </source>
</evidence>
<dbReference type="InterPro" id="IPR015877">
    <property type="entry name" value="MAT1_centre"/>
</dbReference>
<feature type="coiled-coil region" evidence="10">
    <location>
        <begin position="106"/>
        <end position="177"/>
    </location>
</feature>
<evidence type="ECO:0000256" key="2">
    <source>
        <dbReference type="ARBA" id="ARBA00022257"/>
    </source>
</evidence>
<evidence type="ECO:0000256" key="7">
    <source>
        <dbReference type="ARBA" id="ARBA00029873"/>
    </source>
</evidence>
<keyword evidence="14" id="KW-1185">Reference proteome</keyword>
<dbReference type="GO" id="GO:0008270">
    <property type="term" value="F:zinc ion binding"/>
    <property type="evidence" value="ECO:0007669"/>
    <property type="project" value="UniProtKB-KW"/>
</dbReference>
<accession>A0AAX4HGK8</accession>
<evidence type="ECO:0000259" key="12">
    <source>
        <dbReference type="PROSITE" id="PS50089"/>
    </source>
</evidence>
<evidence type="ECO:0000313" key="14">
    <source>
        <dbReference type="Proteomes" id="UP001338582"/>
    </source>
</evidence>
<name>A0AAX4HGK8_9ASCO</name>